<comment type="caution">
    <text evidence="1">The sequence shown here is derived from an EMBL/GenBank/DDBJ whole genome shotgun (WGS) entry which is preliminary data.</text>
</comment>
<protein>
    <recommendedName>
        <fullName evidence="3">PhiE125 gp8 family phage protein</fullName>
    </recommendedName>
</protein>
<evidence type="ECO:0000313" key="2">
    <source>
        <dbReference type="Proteomes" id="UP000092634"/>
    </source>
</evidence>
<dbReference type="Proteomes" id="UP000092634">
    <property type="component" value="Unassembled WGS sequence"/>
</dbReference>
<accession>A0A1E8PPN0</accession>
<dbReference type="InterPro" id="IPR011738">
    <property type="entry name" value="Phage_CHP"/>
</dbReference>
<evidence type="ECO:0000313" key="1">
    <source>
        <dbReference type="EMBL" id="OFJ47664.1"/>
    </source>
</evidence>
<gene>
    <name evidence="1" type="ORF">BA896_000205</name>
</gene>
<evidence type="ECO:0008006" key="3">
    <source>
        <dbReference type="Google" id="ProtNLM"/>
    </source>
</evidence>
<reference evidence="1 2" key="1">
    <citation type="submission" date="2016-10" db="EMBL/GenBank/DDBJ databases">
        <title>Updated version of Genome Assembly of Janthinobacterium lividum ERGS5:01.</title>
        <authorList>
            <person name="Kumar R."/>
            <person name="Acharya V."/>
            <person name="Singh D."/>
        </authorList>
    </citation>
    <scope>NUCLEOTIDE SEQUENCE [LARGE SCALE GENOMIC DNA]</scope>
    <source>
        <strain evidence="1 2">ERGS5:01</strain>
    </source>
</reference>
<sequence>MTAIRITPPANLPVSLDIAKANMRVDGGDMDVLITSWIKGIVAALEHEIGQCLIEQTWRVTLDCFPEAIKLPHPVMSVTSVKYFDADGTEQTLAPAAYRLWRARYQSHLVPALGGAWPITLAGAEVTVEVVCGYGATPADVPENVQLYILAKLVEQFDPATRLERDTVQSAFVDRLLDACRSYT</sequence>
<dbReference type="NCBIfam" id="TIGR02215">
    <property type="entry name" value="phage_chp_gp8"/>
    <property type="match status" value="1"/>
</dbReference>
<dbReference type="CDD" id="cd08054">
    <property type="entry name" value="gp6"/>
    <property type="match status" value="1"/>
</dbReference>
<dbReference type="EMBL" id="MAQB02000001">
    <property type="protein sequence ID" value="OFJ47664.1"/>
    <property type="molecule type" value="Genomic_DNA"/>
</dbReference>
<proteinExistence type="predicted"/>
<dbReference type="AlphaFoldDB" id="A0A1E8PPN0"/>
<organism evidence="1 2">
    <name type="scientific">Janthinobacterium lividum</name>
    <dbReference type="NCBI Taxonomy" id="29581"/>
    <lineage>
        <taxon>Bacteria</taxon>
        <taxon>Pseudomonadati</taxon>
        <taxon>Pseudomonadota</taxon>
        <taxon>Betaproteobacteria</taxon>
        <taxon>Burkholderiales</taxon>
        <taxon>Oxalobacteraceae</taxon>
        <taxon>Janthinobacterium</taxon>
    </lineage>
</organism>
<name>A0A1E8PPN0_9BURK</name>